<keyword evidence="5 7" id="KW-0472">Membrane</keyword>
<accession>A0A0A0BN78</accession>
<keyword evidence="4 7" id="KW-1133">Transmembrane helix</keyword>
<dbReference type="Pfam" id="PF13396">
    <property type="entry name" value="PLDc_N"/>
    <property type="match status" value="1"/>
</dbReference>
<evidence type="ECO:0000313" key="10">
    <source>
        <dbReference type="Proteomes" id="UP000054314"/>
    </source>
</evidence>
<evidence type="ECO:0000256" key="5">
    <source>
        <dbReference type="ARBA" id="ARBA00023136"/>
    </source>
</evidence>
<gene>
    <name evidence="9" type="ORF">N869_10830</name>
</gene>
<organism evidence="9 10">
    <name type="scientific">Cellulomonas bogoriensis 69B4 = DSM 16987</name>
    <dbReference type="NCBI Taxonomy" id="1386082"/>
    <lineage>
        <taxon>Bacteria</taxon>
        <taxon>Bacillati</taxon>
        <taxon>Actinomycetota</taxon>
        <taxon>Actinomycetes</taxon>
        <taxon>Micrococcales</taxon>
        <taxon>Cellulomonadaceae</taxon>
        <taxon>Cellulomonas</taxon>
    </lineage>
</organism>
<protein>
    <recommendedName>
        <fullName evidence="8">Cardiolipin synthase N-terminal domain-containing protein</fullName>
    </recommendedName>
</protein>
<evidence type="ECO:0000256" key="6">
    <source>
        <dbReference type="SAM" id="MobiDB-lite"/>
    </source>
</evidence>
<comment type="subcellular location">
    <subcellularLocation>
        <location evidence="1">Cell membrane</location>
        <topology evidence="1">Multi-pass membrane protein</topology>
    </subcellularLocation>
</comment>
<keyword evidence="3 7" id="KW-0812">Transmembrane</keyword>
<evidence type="ECO:0000256" key="4">
    <source>
        <dbReference type="ARBA" id="ARBA00022989"/>
    </source>
</evidence>
<sequence length="121" mass="13623">MRYLVYVIPLAMAIYALIDLSRSQEQERNGLHPALWVAVIVLLPVLGPLVWILISRLHRTDGGASNPGYRPVRPTPPGRPRTRRTGPPAPDDDPDFLWRIERERRRRAQQGGTDTPGAQQG</sequence>
<keyword evidence="2" id="KW-1003">Cell membrane</keyword>
<evidence type="ECO:0000256" key="2">
    <source>
        <dbReference type="ARBA" id="ARBA00022475"/>
    </source>
</evidence>
<dbReference type="EMBL" id="AXCZ01000301">
    <property type="protein sequence ID" value="KGM08524.1"/>
    <property type="molecule type" value="Genomic_DNA"/>
</dbReference>
<dbReference type="GO" id="GO:0005886">
    <property type="term" value="C:plasma membrane"/>
    <property type="evidence" value="ECO:0007669"/>
    <property type="project" value="UniProtKB-SubCell"/>
</dbReference>
<evidence type="ECO:0000313" key="9">
    <source>
        <dbReference type="EMBL" id="KGM08524.1"/>
    </source>
</evidence>
<proteinExistence type="predicted"/>
<keyword evidence="10" id="KW-1185">Reference proteome</keyword>
<feature type="domain" description="Cardiolipin synthase N-terminal" evidence="8">
    <location>
        <begin position="12"/>
        <end position="56"/>
    </location>
</feature>
<dbReference type="RefSeq" id="WP_084137284.1">
    <property type="nucleotide sequence ID" value="NZ_AXCZ01000301.1"/>
</dbReference>
<feature type="region of interest" description="Disordered" evidence="6">
    <location>
        <begin position="59"/>
        <end position="121"/>
    </location>
</feature>
<dbReference type="AlphaFoldDB" id="A0A0A0BN78"/>
<feature type="non-terminal residue" evidence="9">
    <location>
        <position position="121"/>
    </location>
</feature>
<evidence type="ECO:0000256" key="1">
    <source>
        <dbReference type="ARBA" id="ARBA00004651"/>
    </source>
</evidence>
<dbReference type="InterPro" id="IPR027379">
    <property type="entry name" value="CLS_N"/>
</dbReference>
<comment type="caution">
    <text evidence="9">The sequence shown here is derived from an EMBL/GenBank/DDBJ whole genome shotgun (WGS) entry which is preliminary data.</text>
</comment>
<evidence type="ECO:0000256" key="7">
    <source>
        <dbReference type="SAM" id="Phobius"/>
    </source>
</evidence>
<evidence type="ECO:0000256" key="3">
    <source>
        <dbReference type="ARBA" id="ARBA00022692"/>
    </source>
</evidence>
<dbReference type="OrthoDB" id="3298527at2"/>
<name>A0A0A0BN78_9CELL</name>
<reference evidence="9 10" key="1">
    <citation type="submission" date="2013-08" db="EMBL/GenBank/DDBJ databases">
        <title>Genome sequencing of Cellulomonas bogoriensis 69B4.</title>
        <authorList>
            <person name="Chen F."/>
            <person name="Li Y."/>
            <person name="Wang G."/>
        </authorList>
    </citation>
    <scope>NUCLEOTIDE SEQUENCE [LARGE SCALE GENOMIC DNA]</scope>
    <source>
        <strain evidence="9 10">69B4</strain>
    </source>
</reference>
<evidence type="ECO:0000259" key="8">
    <source>
        <dbReference type="Pfam" id="PF13396"/>
    </source>
</evidence>
<feature type="compositionally biased region" description="Polar residues" evidence="6">
    <location>
        <begin position="110"/>
        <end position="121"/>
    </location>
</feature>
<feature type="transmembrane region" description="Helical" evidence="7">
    <location>
        <begin position="33"/>
        <end position="54"/>
    </location>
</feature>
<dbReference type="Proteomes" id="UP000054314">
    <property type="component" value="Unassembled WGS sequence"/>
</dbReference>